<name>A0A2M7V8D7_9BACT</name>
<feature type="domain" description="Penicillin-binding protein transpeptidase" evidence="4">
    <location>
        <begin position="278"/>
        <end position="586"/>
    </location>
</feature>
<organism evidence="6 7">
    <name type="scientific">Candidatus Magasanikbacteria bacterium CG_4_10_14_0_2_um_filter_37_12</name>
    <dbReference type="NCBI Taxonomy" id="1974637"/>
    <lineage>
        <taxon>Bacteria</taxon>
        <taxon>Candidatus Magasanikiibacteriota</taxon>
    </lineage>
</organism>
<evidence type="ECO:0000259" key="4">
    <source>
        <dbReference type="Pfam" id="PF00905"/>
    </source>
</evidence>
<keyword evidence="2 3" id="KW-0472">Membrane</keyword>
<dbReference type="SUPFAM" id="SSF56601">
    <property type="entry name" value="beta-lactamase/transpeptidase-like"/>
    <property type="match status" value="1"/>
</dbReference>
<dbReference type="Gene3D" id="3.40.710.10">
    <property type="entry name" value="DD-peptidase/beta-lactamase superfamily"/>
    <property type="match status" value="1"/>
</dbReference>
<evidence type="ECO:0000313" key="7">
    <source>
        <dbReference type="Proteomes" id="UP000228568"/>
    </source>
</evidence>
<dbReference type="Pfam" id="PF03717">
    <property type="entry name" value="PBP_dimer"/>
    <property type="match status" value="1"/>
</dbReference>
<dbReference type="Proteomes" id="UP000228568">
    <property type="component" value="Unassembled WGS sequence"/>
</dbReference>
<evidence type="ECO:0000256" key="3">
    <source>
        <dbReference type="SAM" id="Phobius"/>
    </source>
</evidence>
<dbReference type="Pfam" id="PF00905">
    <property type="entry name" value="Transpeptidase"/>
    <property type="match status" value="1"/>
</dbReference>
<comment type="subcellular location">
    <subcellularLocation>
        <location evidence="1">Membrane</location>
    </subcellularLocation>
</comment>
<keyword evidence="3" id="KW-0812">Transmembrane</keyword>
<dbReference type="InterPro" id="IPR012338">
    <property type="entry name" value="Beta-lactam/transpept-like"/>
</dbReference>
<dbReference type="InterPro" id="IPR005311">
    <property type="entry name" value="PBP_dimer"/>
</dbReference>
<feature type="domain" description="Penicillin-binding protein dimerisation" evidence="5">
    <location>
        <begin position="92"/>
        <end position="225"/>
    </location>
</feature>
<evidence type="ECO:0000259" key="5">
    <source>
        <dbReference type="Pfam" id="PF03717"/>
    </source>
</evidence>
<sequence length="599" mass="66035">MFVIFRVTVYKNFKKKNKGDTANSCDSRLRVGVLFLSLFTFVIVIRLFVLMVVEHGFYVALAAGSQSLYEQLFPERGEIFFMADKYTGEAYPAALNKDFFIVFVDTREIKDDNTAEDVSIALSEVFQYDDQKKLEVYLQVNKRTDPYEPIENKVEENLVDILKERNLPGVGFVRRSERFYPEGELGAHVIGFVGRDENGNDIGRYGIEGYWQQELGGKGGFLEAKKGLAGSLIPLAGRSFEAADDGADIYLTIDRTLQFKACERLRQGMEEYGAASASLIIMDPSTGAIRAMCSLPDFDLNDYGNIDDVNAYNNSSIFTAYEPGSIFKPIAMAAALDLGILTQDSYFYDSGSKEGLCRTPIKNAMDKAYKDQTMTGVLVNSINTGMIYVVEQIGKKNFIDYIEKFGFGVKTGIELDSESSGTIQSLFENKVDQFDCYAATASFGQGITATPLQMVSAFGAIANGGNMMKTYVVEKIVYSDGKIAQTRPKSLGEIISKKSAAILSAMLVKVVDSGHAGASSVKGYYVAGKTGTAQIANKGGYSDETNQSFVGFAPVDDPKFVMIIKFDRPQRNYSDSTTAPVFGDISKFLLDYYQVPPSR</sequence>
<keyword evidence="3" id="KW-1133">Transmembrane helix</keyword>
<dbReference type="AlphaFoldDB" id="A0A2M7V8D7"/>
<comment type="caution">
    <text evidence="6">The sequence shown here is derived from an EMBL/GenBank/DDBJ whole genome shotgun (WGS) entry which is preliminary data.</text>
</comment>
<dbReference type="PANTHER" id="PTHR30627:SF1">
    <property type="entry name" value="PEPTIDOGLYCAN D,D-TRANSPEPTIDASE FTSI"/>
    <property type="match status" value="1"/>
</dbReference>
<reference evidence="7" key="1">
    <citation type="submission" date="2017-09" db="EMBL/GenBank/DDBJ databases">
        <title>Depth-based differentiation of microbial function through sediment-hosted aquifers and enrichment of novel symbionts in the deep terrestrial subsurface.</title>
        <authorList>
            <person name="Probst A.J."/>
            <person name="Ladd B."/>
            <person name="Jarett J.K."/>
            <person name="Geller-Mcgrath D.E."/>
            <person name="Sieber C.M.K."/>
            <person name="Emerson J.B."/>
            <person name="Anantharaman K."/>
            <person name="Thomas B.C."/>
            <person name="Malmstrom R."/>
            <person name="Stieglmeier M."/>
            <person name="Klingl A."/>
            <person name="Woyke T."/>
            <person name="Ryan C.M."/>
            <person name="Banfield J.F."/>
        </authorList>
    </citation>
    <scope>NUCLEOTIDE SEQUENCE [LARGE SCALE GENOMIC DNA]</scope>
</reference>
<dbReference type="InterPro" id="IPR036138">
    <property type="entry name" value="PBP_dimer_sf"/>
</dbReference>
<dbReference type="EMBL" id="PFPK01000022">
    <property type="protein sequence ID" value="PIZ95051.1"/>
    <property type="molecule type" value="Genomic_DNA"/>
</dbReference>
<evidence type="ECO:0000313" key="6">
    <source>
        <dbReference type="EMBL" id="PIZ95051.1"/>
    </source>
</evidence>
<dbReference type="GO" id="GO:0008658">
    <property type="term" value="F:penicillin binding"/>
    <property type="evidence" value="ECO:0007669"/>
    <property type="project" value="InterPro"/>
</dbReference>
<protein>
    <recommendedName>
        <fullName evidence="8">Penicillin-binding protein 2</fullName>
    </recommendedName>
</protein>
<dbReference type="Gene3D" id="3.30.450.330">
    <property type="match status" value="1"/>
</dbReference>
<evidence type="ECO:0000256" key="2">
    <source>
        <dbReference type="ARBA" id="ARBA00023136"/>
    </source>
</evidence>
<accession>A0A2M7V8D7</accession>
<evidence type="ECO:0008006" key="8">
    <source>
        <dbReference type="Google" id="ProtNLM"/>
    </source>
</evidence>
<dbReference type="GO" id="GO:0071555">
    <property type="term" value="P:cell wall organization"/>
    <property type="evidence" value="ECO:0007669"/>
    <property type="project" value="TreeGrafter"/>
</dbReference>
<feature type="transmembrane region" description="Helical" evidence="3">
    <location>
        <begin position="33"/>
        <end position="53"/>
    </location>
</feature>
<dbReference type="Gene3D" id="3.90.1310.10">
    <property type="entry name" value="Penicillin-binding protein 2a (Domain 2)"/>
    <property type="match status" value="1"/>
</dbReference>
<dbReference type="InterPro" id="IPR050515">
    <property type="entry name" value="Beta-lactam/transpept"/>
</dbReference>
<evidence type="ECO:0000256" key="1">
    <source>
        <dbReference type="ARBA" id="ARBA00004370"/>
    </source>
</evidence>
<dbReference type="GO" id="GO:0005886">
    <property type="term" value="C:plasma membrane"/>
    <property type="evidence" value="ECO:0007669"/>
    <property type="project" value="TreeGrafter"/>
</dbReference>
<proteinExistence type="predicted"/>
<dbReference type="PANTHER" id="PTHR30627">
    <property type="entry name" value="PEPTIDOGLYCAN D,D-TRANSPEPTIDASE"/>
    <property type="match status" value="1"/>
</dbReference>
<dbReference type="SUPFAM" id="SSF56519">
    <property type="entry name" value="Penicillin binding protein dimerisation domain"/>
    <property type="match status" value="1"/>
</dbReference>
<dbReference type="InterPro" id="IPR001460">
    <property type="entry name" value="PCN-bd_Tpept"/>
</dbReference>
<gene>
    <name evidence="6" type="ORF">COX81_02005</name>
</gene>